<dbReference type="PANTHER" id="PTHR12714:SF9">
    <property type="entry name" value="PROTEIN-S-ISOPRENYLCYSTEINE O-METHYLTRANSFERASE"/>
    <property type="match status" value="1"/>
</dbReference>
<dbReference type="EC" id="2.1.1.100" evidence="5"/>
<gene>
    <name evidence="7" type="ORF">FFLO_05542</name>
</gene>
<dbReference type="GO" id="GO:0032259">
    <property type="term" value="P:methylation"/>
    <property type="evidence" value="ECO:0007669"/>
    <property type="project" value="UniProtKB-KW"/>
</dbReference>
<keyword evidence="6" id="KW-0732">Signal</keyword>
<dbReference type="Pfam" id="PF04140">
    <property type="entry name" value="ICMT"/>
    <property type="match status" value="1"/>
</dbReference>
<dbReference type="InterPro" id="IPR007269">
    <property type="entry name" value="ICMT_MeTrfase"/>
</dbReference>
<keyword evidence="8" id="KW-1185">Reference proteome</keyword>
<keyword evidence="5" id="KW-0949">S-adenosyl-L-methionine</keyword>
<proteinExistence type="inferred from homology"/>
<protein>
    <recommendedName>
        <fullName evidence="5">Protein-S-isoprenylcysteine O-methyltransferase</fullName>
        <ecNumber evidence="5">2.1.1.100</ecNumber>
    </recommendedName>
</protein>
<keyword evidence="5" id="KW-0256">Endoplasmic reticulum</keyword>
<keyword evidence="5" id="KW-0808">Transferase</keyword>
<dbReference type="Proteomes" id="UP000812966">
    <property type="component" value="Unassembled WGS sequence"/>
</dbReference>
<evidence type="ECO:0000256" key="1">
    <source>
        <dbReference type="ARBA" id="ARBA00004141"/>
    </source>
</evidence>
<comment type="caution">
    <text evidence="7">The sequence shown here is derived from an EMBL/GenBank/DDBJ whole genome shotgun (WGS) entry which is preliminary data.</text>
</comment>
<dbReference type="PANTHER" id="PTHR12714">
    <property type="entry name" value="PROTEIN-S ISOPRENYLCYSTEINE O-METHYLTRANSFERASE"/>
    <property type="match status" value="1"/>
</dbReference>
<feature type="chain" id="PRO_5035421912" description="Protein-S-isoprenylcysteine O-methyltransferase" evidence="6">
    <location>
        <begin position="18"/>
        <end position="246"/>
    </location>
</feature>
<comment type="similarity">
    <text evidence="5">Belongs to the class VI-like SAM-binding methyltransferase superfamily. Isoprenylcysteine carboxyl methyltransferase family.</text>
</comment>
<organism evidence="7 8">
    <name type="scientific">Filobasidium floriforme</name>
    <dbReference type="NCBI Taxonomy" id="5210"/>
    <lineage>
        <taxon>Eukaryota</taxon>
        <taxon>Fungi</taxon>
        <taxon>Dikarya</taxon>
        <taxon>Basidiomycota</taxon>
        <taxon>Agaricomycotina</taxon>
        <taxon>Tremellomycetes</taxon>
        <taxon>Filobasidiales</taxon>
        <taxon>Filobasidiaceae</taxon>
        <taxon>Filobasidium</taxon>
    </lineage>
</organism>
<dbReference type="AlphaFoldDB" id="A0A8K0NNR8"/>
<evidence type="ECO:0000256" key="6">
    <source>
        <dbReference type="SAM" id="SignalP"/>
    </source>
</evidence>
<evidence type="ECO:0000256" key="3">
    <source>
        <dbReference type="ARBA" id="ARBA00022989"/>
    </source>
</evidence>
<reference evidence="7" key="1">
    <citation type="submission" date="2020-04" db="EMBL/GenBank/DDBJ databases">
        <title>Analysis of mating type loci in Filobasidium floriforme.</title>
        <authorList>
            <person name="Nowrousian M."/>
        </authorList>
    </citation>
    <scope>NUCLEOTIDE SEQUENCE</scope>
    <source>
        <strain evidence="7">CBS 6242</strain>
    </source>
</reference>
<dbReference type="EMBL" id="JABELV010000143">
    <property type="protein sequence ID" value="KAG7529611.1"/>
    <property type="molecule type" value="Genomic_DNA"/>
</dbReference>
<comment type="catalytic activity">
    <reaction evidence="5">
        <text>[protein]-C-terminal S-[(2E,6E)-farnesyl]-L-cysteine + S-adenosyl-L-methionine = [protein]-C-terminal S-[(2E,6E)-farnesyl]-L-cysteine methyl ester + S-adenosyl-L-homocysteine</text>
        <dbReference type="Rhea" id="RHEA:21672"/>
        <dbReference type="Rhea" id="RHEA-COMP:12125"/>
        <dbReference type="Rhea" id="RHEA-COMP:12126"/>
        <dbReference type="ChEBI" id="CHEBI:57856"/>
        <dbReference type="ChEBI" id="CHEBI:59789"/>
        <dbReference type="ChEBI" id="CHEBI:90510"/>
        <dbReference type="ChEBI" id="CHEBI:90511"/>
        <dbReference type="EC" id="2.1.1.100"/>
    </reaction>
</comment>
<feature type="signal peptide" evidence="6">
    <location>
        <begin position="1"/>
        <end position="17"/>
    </location>
</feature>
<evidence type="ECO:0000313" key="7">
    <source>
        <dbReference type="EMBL" id="KAG7529611.1"/>
    </source>
</evidence>
<accession>A0A8K0NNR8</accession>
<keyword evidence="3" id="KW-1133">Transmembrane helix</keyword>
<keyword evidence="5" id="KW-0489">Methyltransferase</keyword>
<dbReference type="GO" id="GO:0005789">
    <property type="term" value="C:endoplasmic reticulum membrane"/>
    <property type="evidence" value="ECO:0007669"/>
    <property type="project" value="UniProtKB-SubCell"/>
</dbReference>
<dbReference type="Gene3D" id="1.20.120.1630">
    <property type="match status" value="1"/>
</dbReference>
<dbReference type="GO" id="GO:0004671">
    <property type="term" value="F:protein C-terminal S-isoprenylcysteine carboxyl O-methyltransferase activity"/>
    <property type="evidence" value="ECO:0007669"/>
    <property type="project" value="UniProtKB-EC"/>
</dbReference>
<comment type="subcellular location">
    <subcellularLocation>
        <location evidence="5">Endoplasmic reticulum membrane</location>
        <topology evidence="5">Multi-pass membrane protein</topology>
    </subcellularLocation>
    <subcellularLocation>
        <location evidence="1">Membrane</location>
        <topology evidence="1">Multi-pass membrane protein</topology>
    </subcellularLocation>
</comment>
<evidence type="ECO:0000256" key="5">
    <source>
        <dbReference type="RuleBase" id="RU362022"/>
    </source>
</evidence>
<evidence type="ECO:0000313" key="8">
    <source>
        <dbReference type="Proteomes" id="UP000812966"/>
    </source>
</evidence>
<evidence type="ECO:0000256" key="2">
    <source>
        <dbReference type="ARBA" id="ARBA00022692"/>
    </source>
</evidence>
<name>A0A8K0NNR8_9TREE</name>
<evidence type="ECO:0000256" key="4">
    <source>
        <dbReference type="ARBA" id="ARBA00023136"/>
    </source>
</evidence>
<keyword evidence="4" id="KW-0472">Membrane</keyword>
<sequence>MPLLLIPKSALIATANGLTLLAICPPHVASTKDGDRMMEDVTSPERILASDRTPWMERLVVFGVTAYEIWSLRHGYGKIGGSPARIGELGAILAIAGATLRLRCYQVLGRFFTFKVAIRREHRLITGPSPYDLFRHPSYTGLVLMSIGLVLRGATSASSLHFPLLNQLAVKAAQWTTGFLASTFGIHTSSDMIKTIGTSGAGFLLIAGQVKVLNARVRVEEKALKEEFGGEYDRYCRKTWKFLPGW</sequence>
<keyword evidence="2" id="KW-0812">Transmembrane</keyword>